<gene>
    <name evidence="1" type="ORF">LGH74_24395</name>
</gene>
<sequence>MKKLLMFFTVISSCQREPDAFEINLVGDDKCWLYNSSIDKSKYDNINPSGICTRFSRNGNFTEFTVSNSTIEEAFAIDEKLTIENSWHFIPKDSLLVVGNTKFKIISFSRDTIKLRNSKNIPQMLIRYNTQRQ</sequence>
<name>A0ABS8AZD5_9BACT</name>
<reference evidence="1" key="1">
    <citation type="submission" date="2021-10" db="EMBL/GenBank/DDBJ databases">
        <authorList>
            <person name="Dean J.D."/>
            <person name="Kim M.K."/>
            <person name="Newey C.N."/>
            <person name="Stoker T.S."/>
            <person name="Thompson D.W."/>
            <person name="Grose J.H."/>
        </authorList>
    </citation>
    <scope>NUCLEOTIDE SEQUENCE</scope>
    <source>
        <strain evidence="1">BT178</strain>
    </source>
</reference>
<organism evidence="1 2">
    <name type="scientific">Hymenobacter lucidus</name>
    <dbReference type="NCBI Taxonomy" id="2880930"/>
    <lineage>
        <taxon>Bacteria</taxon>
        <taxon>Pseudomonadati</taxon>
        <taxon>Bacteroidota</taxon>
        <taxon>Cytophagia</taxon>
        <taxon>Cytophagales</taxon>
        <taxon>Hymenobacteraceae</taxon>
        <taxon>Hymenobacter</taxon>
    </lineage>
</organism>
<dbReference type="RefSeq" id="WP_226180727.1">
    <property type="nucleotide sequence ID" value="NZ_JAJADR010000015.1"/>
</dbReference>
<evidence type="ECO:0000313" key="2">
    <source>
        <dbReference type="Proteomes" id="UP001165296"/>
    </source>
</evidence>
<keyword evidence="2" id="KW-1185">Reference proteome</keyword>
<comment type="caution">
    <text evidence="1">The sequence shown here is derived from an EMBL/GenBank/DDBJ whole genome shotgun (WGS) entry which is preliminary data.</text>
</comment>
<accession>A0ABS8AZD5</accession>
<evidence type="ECO:0000313" key="1">
    <source>
        <dbReference type="EMBL" id="MCB2411150.1"/>
    </source>
</evidence>
<evidence type="ECO:0008006" key="3">
    <source>
        <dbReference type="Google" id="ProtNLM"/>
    </source>
</evidence>
<dbReference type="Proteomes" id="UP001165296">
    <property type="component" value="Unassembled WGS sequence"/>
</dbReference>
<dbReference type="EMBL" id="JAJADR010000015">
    <property type="protein sequence ID" value="MCB2411150.1"/>
    <property type="molecule type" value="Genomic_DNA"/>
</dbReference>
<protein>
    <recommendedName>
        <fullName evidence="3">Lipocalin-like domain-containing protein</fullName>
    </recommendedName>
</protein>
<proteinExistence type="predicted"/>